<evidence type="ECO:0000313" key="4">
    <source>
        <dbReference type="Proteomes" id="UP000231564"/>
    </source>
</evidence>
<reference evidence="3 4" key="1">
    <citation type="submission" date="2016-11" db="EMBL/GenBank/DDBJ databases">
        <authorList>
            <person name="Jaros S."/>
            <person name="Januszkiewicz K."/>
            <person name="Wedrychowicz H."/>
        </authorList>
    </citation>
    <scope>NUCLEOTIDE SEQUENCE [LARGE SCALE GENOMIC DNA]</scope>
    <source>
        <strain evidence="3">NCIMB 2154T</strain>
    </source>
</reference>
<dbReference type="Pfam" id="PF00753">
    <property type="entry name" value="Lactamase_B"/>
    <property type="match status" value="1"/>
</dbReference>
<proteinExistence type="predicted"/>
<dbReference type="SMART" id="SM00450">
    <property type="entry name" value="RHOD"/>
    <property type="match status" value="1"/>
</dbReference>
<dbReference type="KEGG" id="tmar:MARIT_1293"/>
<dbReference type="CDD" id="cd07724">
    <property type="entry name" value="POD-like_MBL-fold"/>
    <property type="match status" value="1"/>
</dbReference>
<dbReference type="OrthoDB" id="9784009at2"/>
<sequence length="371" mass="41331">MDLKNKNTIKVEELRILLEKKLPVQILDVRTKEEREEWSIPESIFVDVYTDLKAGRKNLFSHLNLSKDIPIVTLCAAGKTSLIATEQLRDKGMEAYSLDGGMREWTAAWNTAQIADSSKTNIIQVRRAGKGCLSYILENNGEAIVIDASLKPDIYIAIASSNSWKIKYVIDTHIHADHFSRSNALANLIKATLLLPKQQLVSYKFNEVSNGDIIKFGNAKLKAIHTPGHTPESFSYLLNEESLFSGDTLFVDGVGRPDLKATTAISKLKAKSLYESLQNLFTLDALTMVYPGHISAPIPFNNEIISKSLKNIKKEVHMLQLNEQEFISNLLQKIPETPPNYEEIVSLNLAGNANHINLTELEAGANRCAIS</sequence>
<dbReference type="SUPFAM" id="SSF52821">
    <property type="entry name" value="Rhodanese/Cell cycle control phosphatase"/>
    <property type="match status" value="1"/>
</dbReference>
<dbReference type="InterPro" id="IPR051682">
    <property type="entry name" value="Mito_Persulfide_Diox"/>
</dbReference>
<dbReference type="GO" id="GO:0046872">
    <property type="term" value="F:metal ion binding"/>
    <property type="evidence" value="ECO:0007669"/>
    <property type="project" value="UniProtKB-KW"/>
</dbReference>
<name>A0A2H1E8L7_9FLAO</name>
<dbReference type="InterPro" id="IPR001763">
    <property type="entry name" value="Rhodanese-like_dom"/>
</dbReference>
<dbReference type="SMART" id="SM00849">
    <property type="entry name" value="Lactamase_B"/>
    <property type="match status" value="1"/>
</dbReference>
<dbReference type="Gene3D" id="3.60.15.10">
    <property type="entry name" value="Ribonuclease Z/Hydroxyacylglutathione hydrolase-like"/>
    <property type="match status" value="1"/>
</dbReference>
<dbReference type="InterPro" id="IPR036873">
    <property type="entry name" value="Rhodanese-like_dom_sf"/>
</dbReference>
<organism evidence="3 4">
    <name type="scientific">Tenacibaculum maritimum NCIMB 2154</name>
    <dbReference type="NCBI Taxonomy" id="1349785"/>
    <lineage>
        <taxon>Bacteria</taxon>
        <taxon>Pseudomonadati</taxon>
        <taxon>Bacteroidota</taxon>
        <taxon>Flavobacteriia</taxon>
        <taxon>Flavobacteriales</taxon>
        <taxon>Flavobacteriaceae</taxon>
        <taxon>Tenacibaculum</taxon>
    </lineage>
</organism>
<dbReference type="InterPro" id="IPR001279">
    <property type="entry name" value="Metallo-B-lactamas"/>
</dbReference>
<dbReference type="PANTHER" id="PTHR43084">
    <property type="entry name" value="PERSULFIDE DIOXYGENASE ETHE1"/>
    <property type="match status" value="1"/>
</dbReference>
<protein>
    <submittedName>
        <fullName evidence="3">Beta-lactamase domain protein</fullName>
    </submittedName>
</protein>
<keyword evidence="1" id="KW-0479">Metal-binding</keyword>
<dbReference type="GO" id="GO:0050313">
    <property type="term" value="F:sulfur dioxygenase activity"/>
    <property type="evidence" value="ECO:0007669"/>
    <property type="project" value="InterPro"/>
</dbReference>
<dbReference type="PANTHER" id="PTHR43084:SF1">
    <property type="entry name" value="PERSULFIDE DIOXYGENASE ETHE1, MITOCHONDRIAL"/>
    <property type="match status" value="1"/>
</dbReference>
<keyword evidence="4" id="KW-1185">Reference proteome</keyword>
<dbReference type="GO" id="GO:0006749">
    <property type="term" value="P:glutathione metabolic process"/>
    <property type="evidence" value="ECO:0007669"/>
    <property type="project" value="InterPro"/>
</dbReference>
<evidence type="ECO:0000256" key="1">
    <source>
        <dbReference type="ARBA" id="ARBA00022723"/>
    </source>
</evidence>
<dbReference type="EMBL" id="LT634361">
    <property type="protein sequence ID" value="SFZ81800.1"/>
    <property type="molecule type" value="Genomic_DNA"/>
</dbReference>
<dbReference type="Proteomes" id="UP000231564">
    <property type="component" value="Chromosome MARIT"/>
</dbReference>
<dbReference type="SUPFAM" id="SSF56281">
    <property type="entry name" value="Metallo-hydrolase/oxidoreductase"/>
    <property type="match status" value="1"/>
</dbReference>
<evidence type="ECO:0000313" key="3">
    <source>
        <dbReference type="EMBL" id="SFZ81800.1"/>
    </source>
</evidence>
<dbReference type="Gene3D" id="3.40.250.10">
    <property type="entry name" value="Rhodanese-like domain"/>
    <property type="match status" value="1"/>
</dbReference>
<accession>A0A2H1E8L7</accession>
<dbReference type="Pfam" id="PF00581">
    <property type="entry name" value="Rhodanese"/>
    <property type="match status" value="1"/>
</dbReference>
<evidence type="ECO:0000259" key="2">
    <source>
        <dbReference type="PROSITE" id="PS50206"/>
    </source>
</evidence>
<dbReference type="AlphaFoldDB" id="A0A2H1E8L7"/>
<dbReference type="GO" id="GO:0070813">
    <property type="term" value="P:hydrogen sulfide metabolic process"/>
    <property type="evidence" value="ECO:0007669"/>
    <property type="project" value="TreeGrafter"/>
</dbReference>
<dbReference type="CDD" id="cd00158">
    <property type="entry name" value="RHOD"/>
    <property type="match status" value="1"/>
</dbReference>
<dbReference type="RefSeq" id="WP_100211066.1">
    <property type="nucleotide sequence ID" value="NZ_CP138495.1"/>
</dbReference>
<dbReference type="GeneID" id="47722832"/>
<dbReference type="PROSITE" id="PS50206">
    <property type="entry name" value="RHODANESE_3"/>
    <property type="match status" value="1"/>
</dbReference>
<dbReference type="InterPro" id="IPR044528">
    <property type="entry name" value="POD-like_MBL-fold"/>
</dbReference>
<gene>
    <name evidence="3" type="ORF">MARIT_1293</name>
</gene>
<dbReference type="STRING" id="1349785.GCA_000509405_01502"/>
<feature type="domain" description="Rhodanese" evidence="2">
    <location>
        <begin position="24"/>
        <end position="114"/>
    </location>
</feature>
<dbReference type="InterPro" id="IPR036866">
    <property type="entry name" value="RibonucZ/Hydroxyglut_hydro"/>
</dbReference>